<reference evidence="1 2" key="1">
    <citation type="submission" date="2021-06" db="EMBL/GenBank/DDBJ databases">
        <authorList>
            <person name="Kallberg Y."/>
            <person name="Tangrot J."/>
            <person name="Rosling A."/>
        </authorList>
    </citation>
    <scope>NUCLEOTIDE SEQUENCE [LARGE SCALE GENOMIC DNA]</scope>
    <source>
        <strain evidence="1 2">120-4 pot B 10/14</strain>
    </source>
</reference>
<dbReference type="EMBL" id="CAJVQB010053419">
    <property type="protein sequence ID" value="CAG8836362.1"/>
    <property type="molecule type" value="Genomic_DNA"/>
</dbReference>
<proteinExistence type="predicted"/>
<protein>
    <submittedName>
        <fullName evidence="1">25406_t:CDS:1</fullName>
    </submittedName>
</protein>
<comment type="caution">
    <text evidence="1">The sequence shown here is derived from an EMBL/GenBank/DDBJ whole genome shotgun (WGS) entry which is preliminary data.</text>
</comment>
<gene>
    <name evidence="1" type="ORF">GMARGA_LOCUS32999</name>
</gene>
<evidence type="ECO:0000313" key="2">
    <source>
        <dbReference type="Proteomes" id="UP000789901"/>
    </source>
</evidence>
<dbReference type="Proteomes" id="UP000789901">
    <property type="component" value="Unassembled WGS sequence"/>
</dbReference>
<feature type="non-terminal residue" evidence="1">
    <location>
        <position position="1"/>
    </location>
</feature>
<evidence type="ECO:0000313" key="1">
    <source>
        <dbReference type="EMBL" id="CAG8836362.1"/>
    </source>
</evidence>
<feature type="non-terminal residue" evidence="1">
    <location>
        <position position="245"/>
    </location>
</feature>
<name>A0ABN7WMY9_GIGMA</name>
<organism evidence="1 2">
    <name type="scientific">Gigaspora margarita</name>
    <dbReference type="NCBI Taxonomy" id="4874"/>
    <lineage>
        <taxon>Eukaryota</taxon>
        <taxon>Fungi</taxon>
        <taxon>Fungi incertae sedis</taxon>
        <taxon>Mucoromycota</taxon>
        <taxon>Glomeromycotina</taxon>
        <taxon>Glomeromycetes</taxon>
        <taxon>Diversisporales</taxon>
        <taxon>Gigasporaceae</taxon>
        <taxon>Gigaspora</taxon>
    </lineage>
</organism>
<accession>A0ABN7WMY9</accession>
<keyword evidence="2" id="KW-1185">Reference proteome</keyword>
<sequence>SSCFDTSIDCSQFPSISVMAFNHFYVNPHLLKVWISYLLAHFLSYYFGNASHISIVVSMVVRVLLIENRYDLDISTFSWFIYSNNVLNTAIYMDVIRGFGCDPNDEEFSLKLFLERTVVFEQSSGNDTYDPTIERQDGYQEWESSSFLDLAPIEVEILNFFKGYSSEDSIVTNSGENYLNGVEVGTSSINQVSDSEENNPALSIMGKLDFSYLDDYKYRFCKRYICNCWAFYTSADVNDDDDYYY</sequence>